<evidence type="ECO:0000256" key="1">
    <source>
        <dbReference type="SAM" id="MobiDB-lite"/>
    </source>
</evidence>
<evidence type="ECO:0000256" key="2">
    <source>
        <dbReference type="SAM" id="Phobius"/>
    </source>
</evidence>
<feature type="transmembrane region" description="Helical" evidence="2">
    <location>
        <begin position="21"/>
        <end position="48"/>
    </location>
</feature>
<accession>A0A8K0HNC0</accession>
<evidence type="ECO:0000313" key="4">
    <source>
        <dbReference type="Proteomes" id="UP000796880"/>
    </source>
</evidence>
<keyword evidence="2" id="KW-0812">Transmembrane</keyword>
<feature type="compositionally biased region" description="Basic and acidic residues" evidence="1">
    <location>
        <begin position="217"/>
        <end position="228"/>
    </location>
</feature>
<proteinExistence type="predicted"/>
<dbReference type="Proteomes" id="UP000796880">
    <property type="component" value="Unassembled WGS sequence"/>
</dbReference>
<keyword evidence="2" id="KW-1133">Transmembrane helix</keyword>
<name>A0A8K0HNC0_9ROSA</name>
<keyword evidence="2" id="KW-0472">Membrane</keyword>
<evidence type="ECO:0000313" key="3">
    <source>
        <dbReference type="EMBL" id="KAF3456062.1"/>
    </source>
</evidence>
<feature type="transmembrane region" description="Helical" evidence="2">
    <location>
        <begin position="68"/>
        <end position="92"/>
    </location>
</feature>
<sequence length="228" mass="25871">MTKERVRRKEFERKTNNEGIQVSHSFILALGYEVFRGGYLSLILAIGYGVFRGGSYLGYDLKQLDSGFFFLGLNSTCYSILVYDFVIAMLIVHCQCYVNGLGTMIFEIYIHMYGRDLEPFLVDEECYSVILLYKDAKMFATDQGVNKMHVIIEVLPAVELLAKQTHSELDHETCLIPSEDELISNPIHGDSDSELDNEGDSETELNTSQPQTYEPEIEPKNETASEGY</sequence>
<keyword evidence="4" id="KW-1185">Reference proteome</keyword>
<organism evidence="3 4">
    <name type="scientific">Rhamnella rubrinervis</name>
    <dbReference type="NCBI Taxonomy" id="2594499"/>
    <lineage>
        <taxon>Eukaryota</taxon>
        <taxon>Viridiplantae</taxon>
        <taxon>Streptophyta</taxon>
        <taxon>Embryophyta</taxon>
        <taxon>Tracheophyta</taxon>
        <taxon>Spermatophyta</taxon>
        <taxon>Magnoliopsida</taxon>
        <taxon>eudicotyledons</taxon>
        <taxon>Gunneridae</taxon>
        <taxon>Pentapetalae</taxon>
        <taxon>rosids</taxon>
        <taxon>fabids</taxon>
        <taxon>Rosales</taxon>
        <taxon>Rhamnaceae</taxon>
        <taxon>rhamnoid group</taxon>
        <taxon>Rhamneae</taxon>
        <taxon>Rhamnella</taxon>
    </lineage>
</organism>
<protein>
    <submittedName>
        <fullName evidence="3">Uncharacterized protein</fullName>
    </submittedName>
</protein>
<dbReference type="EMBL" id="VOIH02000001">
    <property type="protein sequence ID" value="KAF3456062.1"/>
    <property type="molecule type" value="Genomic_DNA"/>
</dbReference>
<dbReference type="AlphaFoldDB" id="A0A8K0HNC0"/>
<comment type="caution">
    <text evidence="3">The sequence shown here is derived from an EMBL/GenBank/DDBJ whole genome shotgun (WGS) entry which is preliminary data.</text>
</comment>
<reference evidence="3" key="1">
    <citation type="submission" date="2020-03" db="EMBL/GenBank/DDBJ databases">
        <title>A high-quality chromosome-level genome assembly of a woody plant with both climbing and erect habits, Rhamnella rubrinervis.</title>
        <authorList>
            <person name="Lu Z."/>
            <person name="Yang Y."/>
            <person name="Zhu X."/>
            <person name="Sun Y."/>
        </authorList>
    </citation>
    <scope>NUCLEOTIDE SEQUENCE</scope>
    <source>
        <strain evidence="3">BYM</strain>
        <tissue evidence="3">Leaf</tissue>
    </source>
</reference>
<feature type="region of interest" description="Disordered" evidence="1">
    <location>
        <begin position="185"/>
        <end position="228"/>
    </location>
</feature>
<feature type="compositionally biased region" description="Acidic residues" evidence="1">
    <location>
        <begin position="192"/>
        <end position="203"/>
    </location>
</feature>
<gene>
    <name evidence="3" type="ORF">FNV43_RR00705</name>
</gene>